<dbReference type="AlphaFoldDB" id="A0A345PCB5"/>
<gene>
    <name evidence="2" type="ORF">CUC15_00925</name>
</gene>
<name>A0A345PCB5_9BACI</name>
<sequence>MQQIKQLSEADYDEVSALSQFAFQYELSEDELIKNKEEVARHTIWGWIEEDKLAAKVHVIPLSVLINGQPFKMGGVAGVATWPEYRRSGIVKKLLFHALKEMKKDGQIVSYLHPFSIPFYRKFGWEVGFNDKKYIIPIESLKRKWNVDGYVRKVPATNKVLQRIYGNFAKNYNGALIRDEKWWEQRVLNDKSNIVVAYNHDDYAVGYLMYHVKENVLTLKEMAYETLDGWKQLLEFIGNHDSMAKEVRMTVPENDHLPLLLDEPRFEQKIEPYFMMRIVDVPAFLKTYPFLKHSTKGTVTLHVVDSFLEENSGSYQLTQIGSETEVHYKPLQEEAEDGIYCSVQYLAQMLFSYKRPLELYQLGLIQGVQKDIEQFDHLIPKQQTLLTDFF</sequence>
<feature type="domain" description="N-acetyltransferase" evidence="1">
    <location>
        <begin position="2"/>
        <end position="148"/>
    </location>
</feature>
<dbReference type="InterPro" id="IPR036527">
    <property type="entry name" value="SCP2_sterol-bd_dom_sf"/>
</dbReference>
<accession>A0A345PCB5</accession>
<dbReference type="Pfam" id="PF13530">
    <property type="entry name" value="SCP2_2"/>
    <property type="match status" value="1"/>
</dbReference>
<dbReference type="Gene3D" id="3.30.1050.10">
    <property type="entry name" value="SCP2 sterol-binding domain"/>
    <property type="match status" value="1"/>
</dbReference>
<organism evidence="2 3">
    <name type="scientific">Oceanobacillus zhaokaii</name>
    <dbReference type="NCBI Taxonomy" id="2052660"/>
    <lineage>
        <taxon>Bacteria</taxon>
        <taxon>Bacillati</taxon>
        <taxon>Bacillota</taxon>
        <taxon>Bacilli</taxon>
        <taxon>Bacillales</taxon>
        <taxon>Bacillaceae</taxon>
        <taxon>Oceanobacillus</taxon>
    </lineage>
</organism>
<dbReference type="PANTHER" id="PTHR37817:SF1">
    <property type="entry name" value="N-ACETYLTRANSFERASE EIS"/>
    <property type="match status" value="1"/>
</dbReference>
<dbReference type="EMBL" id="CP024848">
    <property type="protein sequence ID" value="AXI07645.1"/>
    <property type="molecule type" value="Genomic_DNA"/>
</dbReference>
<dbReference type="InterPro" id="IPR000182">
    <property type="entry name" value="GNAT_dom"/>
</dbReference>
<dbReference type="Pfam" id="PF17668">
    <property type="entry name" value="Acetyltransf_17"/>
    <property type="match status" value="1"/>
</dbReference>
<dbReference type="Pfam" id="PF13527">
    <property type="entry name" value="Acetyltransf_9"/>
    <property type="match status" value="1"/>
</dbReference>
<dbReference type="Gene3D" id="3.40.630.30">
    <property type="match status" value="2"/>
</dbReference>
<dbReference type="PROSITE" id="PS51186">
    <property type="entry name" value="GNAT"/>
    <property type="match status" value="1"/>
</dbReference>
<protein>
    <submittedName>
        <fullName evidence="2">GNAT family N-acetyltransferase</fullName>
    </submittedName>
</protein>
<dbReference type="SUPFAM" id="SSF55729">
    <property type="entry name" value="Acyl-CoA N-acyltransferases (Nat)"/>
    <property type="match status" value="1"/>
</dbReference>
<evidence type="ECO:0000259" key="1">
    <source>
        <dbReference type="PROSITE" id="PS51186"/>
    </source>
</evidence>
<dbReference type="GO" id="GO:0030649">
    <property type="term" value="P:aminoglycoside antibiotic catabolic process"/>
    <property type="evidence" value="ECO:0007669"/>
    <property type="project" value="TreeGrafter"/>
</dbReference>
<dbReference type="InterPro" id="IPR051554">
    <property type="entry name" value="Acetyltransferase_Eis"/>
</dbReference>
<dbReference type="Proteomes" id="UP000253908">
    <property type="component" value="Chromosome"/>
</dbReference>
<evidence type="ECO:0000313" key="3">
    <source>
        <dbReference type="Proteomes" id="UP000253908"/>
    </source>
</evidence>
<dbReference type="RefSeq" id="WP_114914939.1">
    <property type="nucleotide sequence ID" value="NZ_CP024848.1"/>
</dbReference>
<dbReference type="KEGG" id="ocn:CUC15_00925"/>
<dbReference type="InterPro" id="IPR025559">
    <property type="entry name" value="Eis_dom"/>
</dbReference>
<dbReference type="InterPro" id="IPR041380">
    <property type="entry name" value="Acetyltransf_17"/>
</dbReference>
<dbReference type="InterPro" id="IPR016181">
    <property type="entry name" value="Acyl_CoA_acyltransferase"/>
</dbReference>
<evidence type="ECO:0000313" key="2">
    <source>
        <dbReference type="EMBL" id="AXI07645.1"/>
    </source>
</evidence>
<reference evidence="3" key="1">
    <citation type="submission" date="2017-11" db="EMBL/GenBank/DDBJ databases">
        <authorList>
            <person name="Zhu W."/>
        </authorList>
    </citation>
    <scope>NUCLEOTIDE SEQUENCE [LARGE SCALE GENOMIC DNA]</scope>
    <source>
        <strain evidence="3">160</strain>
    </source>
</reference>
<keyword evidence="3" id="KW-1185">Reference proteome</keyword>
<proteinExistence type="predicted"/>
<dbReference type="SUPFAM" id="SSF55718">
    <property type="entry name" value="SCP-like"/>
    <property type="match status" value="1"/>
</dbReference>
<dbReference type="OrthoDB" id="9768284at2"/>
<dbReference type="PANTHER" id="PTHR37817">
    <property type="entry name" value="N-ACETYLTRANSFERASE EIS"/>
    <property type="match status" value="1"/>
</dbReference>
<keyword evidence="2" id="KW-0808">Transferase</keyword>
<dbReference type="CDD" id="cd04301">
    <property type="entry name" value="NAT_SF"/>
    <property type="match status" value="1"/>
</dbReference>
<dbReference type="GO" id="GO:0034069">
    <property type="term" value="F:aminoglycoside N-acetyltransferase activity"/>
    <property type="evidence" value="ECO:0007669"/>
    <property type="project" value="TreeGrafter"/>
</dbReference>